<dbReference type="InterPro" id="IPR016776">
    <property type="entry name" value="ApeP-like_dehydratase"/>
</dbReference>
<protein>
    <submittedName>
        <fullName evidence="1">Hotdog family 3-hydroxylacyl-ACP dehydratase</fullName>
    </submittedName>
</protein>
<dbReference type="SUPFAM" id="SSF54637">
    <property type="entry name" value="Thioesterase/thiol ester dehydrase-isomerase"/>
    <property type="match status" value="1"/>
</dbReference>
<dbReference type="InterPro" id="IPR029069">
    <property type="entry name" value="HotDog_dom_sf"/>
</dbReference>
<evidence type="ECO:0000313" key="2">
    <source>
        <dbReference type="Proteomes" id="UP001549146"/>
    </source>
</evidence>
<reference evidence="1 2" key="1">
    <citation type="submission" date="2024-06" db="EMBL/GenBank/DDBJ databases">
        <title>Genomic Encyclopedia of Type Strains, Phase IV (KMG-IV): sequencing the most valuable type-strain genomes for metagenomic binning, comparative biology and taxonomic classification.</title>
        <authorList>
            <person name="Goeker M."/>
        </authorList>
    </citation>
    <scope>NUCLEOTIDE SEQUENCE [LARGE SCALE GENOMIC DNA]</scope>
    <source>
        <strain evidence="1 2">DSM 29388</strain>
    </source>
</reference>
<dbReference type="RefSeq" id="WP_354507620.1">
    <property type="nucleotide sequence ID" value="NZ_JBEPMO010000004.1"/>
</dbReference>
<name>A0ABV2LS39_9FLAO</name>
<dbReference type="Proteomes" id="UP001549146">
    <property type="component" value="Unassembled WGS sequence"/>
</dbReference>
<accession>A0ABV2LS39</accession>
<comment type="caution">
    <text evidence="1">The sequence shown here is derived from an EMBL/GenBank/DDBJ whole genome shotgun (WGS) entry which is preliminary data.</text>
</comment>
<sequence length="147" mass="16294">MTESIVSSPEVILNLIPQRPPFVLVDTIYEHTEKEILSGFTVPANHILVDDGKQLSEAGLIEHFAQTIALHQGYNFYLKNEPAPVGYIGSIKNIDVLELPLVGQEIQTRITVLNQIMGVTMVSGDVFLNGKRIAHGEMRTIIARDTE</sequence>
<dbReference type="Pfam" id="PF22817">
    <property type="entry name" value="ApeP-like"/>
    <property type="match status" value="1"/>
</dbReference>
<keyword evidence="2" id="KW-1185">Reference proteome</keyword>
<dbReference type="EMBL" id="JBEPMO010000004">
    <property type="protein sequence ID" value="MET3731396.1"/>
    <property type="molecule type" value="Genomic_DNA"/>
</dbReference>
<organism evidence="1 2">
    <name type="scientific">Moheibacter stercoris</name>
    <dbReference type="NCBI Taxonomy" id="1628251"/>
    <lineage>
        <taxon>Bacteria</taxon>
        <taxon>Pseudomonadati</taxon>
        <taxon>Bacteroidota</taxon>
        <taxon>Flavobacteriia</taxon>
        <taxon>Flavobacteriales</taxon>
        <taxon>Weeksellaceae</taxon>
        <taxon>Moheibacter</taxon>
    </lineage>
</organism>
<proteinExistence type="predicted"/>
<evidence type="ECO:0000313" key="1">
    <source>
        <dbReference type="EMBL" id="MET3731396.1"/>
    </source>
</evidence>
<gene>
    <name evidence="1" type="ORF">ABID46_000965</name>
</gene>
<dbReference type="Gene3D" id="3.10.129.10">
    <property type="entry name" value="Hotdog Thioesterase"/>
    <property type="match status" value="1"/>
</dbReference>